<dbReference type="Proteomes" id="UP001201985">
    <property type="component" value="Unassembled WGS sequence"/>
</dbReference>
<organism evidence="2 3">
    <name type="scientific">Teichococcus vastitatis</name>
    <dbReference type="NCBI Taxonomy" id="2307076"/>
    <lineage>
        <taxon>Bacteria</taxon>
        <taxon>Pseudomonadati</taxon>
        <taxon>Pseudomonadota</taxon>
        <taxon>Alphaproteobacteria</taxon>
        <taxon>Acetobacterales</taxon>
        <taxon>Roseomonadaceae</taxon>
        <taxon>Roseomonas</taxon>
    </lineage>
</organism>
<evidence type="ECO:0000313" key="2">
    <source>
        <dbReference type="EMBL" id="MCI0756907.1"/>
    </source>
</evidence>
<evidence type="ECO:0000313" key="3">
    <source>
        <dbReference type="Proteomes" id="UP001201985"/>
    </source>
</evidence>
<accession>A0ABS9WC68</accession>
<keyword evidence="2" id="KW-0456">Lyase</keyword>
<protein>
    <submittedName>
        <fullName evidence="2">GDP-mannose 4,6-dehydratase</fullName>
        <ecNumber evidence="2">4.2.1.47</ecNumber>
    </submittedName>
</protein>
<dbReference type="Gene3D" id="3.90.25.10">
    <property type="entry name" value="UDP-galactose 4-epimerase, domain 1"/>
    <property type="match status" value="1"/>
</dbReference>
<dbReference type="SUPFAM" id="SSF51735">
    <property type="entry name" value="NAD(P)-binding Rossmann-fold domains"/>
    <property type="match status" value="1"/>
</dbReference>
<dbReference type="RefSeq" id="WP_120006979.1">
    <property type="nucleotide sequence ID" value="NZ_JALBUU010000125.1"/>
</dbReference>
<reference evidence="2 3" key="1">
    <citation type="submission" date="2022-03" db="EMBL/GenBank/DDBJ databases">
        <title>Complete genome analysis of Roseomonas KG 17.1 : a prolific producer of plant growth promoters.</title>
        <authorList>
            <person name="Saadouli I."/>
            <person name="Najjari A."/>
            <person name="Mosbah A."/>
            <person name="Ouzari H.I."/>
        </authorList>
    </citation>
    <scope>NUCLEOTIDE SEQUENCE [LARGE SCALE GENOMIC DNA]</scope>
    <source>
        <strain evidence="2 3">KG17-1</strain>
    </source>
</reference>
<dbReference type="EC" id="4.2.1.47" evidence="2"/>
<dbReference type="Gene3D" id="3.40.50.720">
    <property type="entry name" value="NAD(P)-binding Rossmann-like Domain"/>
    <property type="match status" value="1"/>
</dbReference>
<comment type="caution">
    <text evidence="2">The sequence shown here is derived from an EMBL/GenBank/DDBJ whole genome shotgun (WGS) entry which is preliminary data.</text>
</comment>
<name>A0ABS9WC68_9PROT</name>
<dbReference type="InterPro" id="IPR036291">
    <property type="entry name" value="NAD(P)-bd_dom_sf"/>
</dbReference>
<evidence type="ECO:0000259" key="1">
    <source>
        <dbReference type="Pfam" id="PF16363"/>
    </source>
</evidence>
<dbReference type="GO" id="GO:0008446">
    <property type="term" value="F:GDP-mannose 4,6-dehydratase activity"/>
    <property type="evidence" value="ECO:0007669"/>
    <property type="project" value="UniProtKB-EC"/>
</dbReference>
<dbReference type="Pfam" id="PF16363">
    <property type="entry name" value="GDP_Man_Dehyd"/>
    <property type="match status" value="1"/>
</dbReference>
<keyword evidence="3" id="KW-1185">Reference proteome</keyword>
<dbReference type="EMBL" id="JALBUU010000125">
    <property type="protein sequence ID" value="MCI0756907.1"/>
    <property type="molecule type" value="Genomic_DNA"/>
</dbReference>
<dbReference type="PANTHER" id="PTHR43000">
    <property type="entry name" value="DTDP-D-GLUCOSE 4,6-DEHYDRATASE-RELATED"/>
    <property type="match status" value="1"/>
</dbReference>
<feature type="domain" description="NAD(P)-binding" evidence="1">
    <location>
        <begin position="4"/>
        <end position="306"/>
    </location>
</feature>
<gene>
    <name evidence="2" type="ORF">MON41_25050</name>
</gene>
<proteinExistence type="predicted"/>
<dbReference type="InterPro" id="IPR016040">
    <property type="entry name" value="NAD(P)-bd_dom"/>
</dbReference>
<sequence>MRILVTGAGGFVGGHLIPRLRAAFPEAMLLAASRSGAANGCDEGFALDLLRTDELAAVLREARPDTVVHLAAQANVQLGFADSLGTWKINLLGTLALADAVRQAVPQAGFIQASSAEVYGLSFQSGTALTEDAPLRPANPYAASKAAADLAIGEMTLRGLRAVRLRPFTHTGRGQSPGFVVSAFARQIALIEAGQQEPVIKVGALDRWRDFLDVGDVCGAYVAAIDALRDPASPASGAAFNIASGHMVRVGDVLSQLVALSSVQVTVQEEQTLLRPTDVISTLGNSDAARRVLHWQPRVPFAETLQAVLEDWRQRVRQVEPPPAR</sequence>